<dbReference type="PANTHER" id="PTHR15502">
    <property type="entry name" value="CALCINEURIN-BINDING PROTEIN CABIN 1-RELATED"/>
    <property type="match status" value="1"/>
</dbReference>
<feature type="compositionally biased region" description="Polar residues" evidence="4">
    <location>
        <begin position="415"/>
        <end position="429"/>
    </location>
</feature>
<organism evidence="5 6">
    <name type="scientific">Porites evermanni</name>
    <dbReference type="NCBI Taxonomy" id="104178"/>
    <lineage>
        <taxon>Eukaryota</taxon>
        <taxon>Metazoa</taxon>
        <taxon>Cnidaria</taxon>
        <taxon>Anthozoa</taxon>
        <taxon>Hexacorallia</taxon>
        <taxon>Scleractinia</taxon>
        <taxon>Fungiina</taxon>
        <taxon>Poritidae</taxon>
        <taxon>Porites</taxon>
    </lineage>
</organism>
<evidence type="ECO:0000256" key="3">
    <source>
        <dbReference type="PROSITE-ProRule" id="PRU00339"/>
    </source>
</evidence>
<dbReference type="Gene3D" id="1.25.40.10">
    <property type="entry name" value="Tetratricopeptide repeat domain"/>
    <property type="match status" value="2"/>
</dbReference>
<evidence type="ECO:0000313" key="5">
    <source>
        <dbReference type="EMBL" id="CAH3020197.1"/>
    </source>
</evidence>
<evidence type="ECO:0000313" key="6">
    <source>
        <dbReference type="Proteomes" id="UP001159427"/>
    </source>
</evidence>
<dbReference type="SMART" id="SM00028">
    <property type="entry name" value="TPR"/>
    <property type="match status" value="4"/>
</dbReference>
<comment type="caution">
    <text evidence="5">The sequence shown here is derived from an EMBL/GenBank/DDBJ whole genome shotgun (WGS) entry which is preliminary data.</text>
</comment>
<evidence type="ECO:0000256" key="1">
    <source>
        <dbReference type="ARBA" id="ARBA00004123"/>
    </source>
</evidence>
<dbReference type="SUPFAM" id="SSF48452">
    <property type="entry name" value="TPR-like"/>
    <property type="match status" value="2"/>
</dbReference>
<feature type="region of interest" description="Disordered" evidence="4">
    <location>
        <begin position="333"/>
        <end position="380"/>
    </location>
</feature>
<feature type="repeat" description="TPR" evidence="3">
    <location>
        <begin position="1043"/>
        <end position="1076"/>
    </location>
</feature>
<accession>A0ABN8M0N6</accession>
<name>A0ABN8M0N6_9CNID</name>
<gene>
    <name evidence="5" type="ORF">PEVE_00006235</name>
</gene>
<dbReference type="Pfam" id="PF13181">
    <property type="entry name" value="TPR_8"/>
    <property type="match status" value="1"/>
</dbReference>
<dbReference type="EMBL" id="CALNXI010000140">
    <property type="protein sequence ID" value="CAH3020197.1"/>
    <property type="molecule type" value="Genomic_DNA"/>
</dbReference>
<keyword evidence="3" id="KW-0802">TPR repeat</keyword>
<dbReference type="InterPro" id="IPR011990">
    <property type="entry name" value="TPR-like_helical_dom_sf"/>
</dbReference>
<sequence length="1283" mass="144987">MIRLCALNDDSSEESEPEPTQESLKQAKESEALELYNKGLALQQRGDYSAAEEAYDKLLNSALVKEAAPPDEESGVVEPGHVLKYSAYKNLASLAEKRGQWEKSIDAYLQAVALDDSDVTVWYHLGVVAMKTFDLCLARHSFEEGLKCNSKHWPCLDLLCTVLYAVGDYYTCLVMISKAFERDEEYPKGLALKNQIFSEEPALRRETQHLRSLFMCSLMNDEENQREERKFVKEALHLREERLKLVEADRAMPPPYSPVKPLTSHTWASLGECFIALYDHLTSQDNPQPLGRRVDLEGYYKAIVTPDMSMSYRASVVKVPDYSSSSFSTEGFSVYKNTQSGDSDEKSKKGTKRKKPPPAAIENDFLPKRRSARVRTNKKKEEEINYQELIMSFVPSLLRPSVSVDDESSQDSLGEGSQLSHKGGQSQTADGKISEGDRNAYDEVISGQAETLDILTFVKENMENGGIIDLMNQYGICLAAQNNKKWPSALADVFLKVYQRMRKHVILPSEFCDDQDELYRTRMAKLVLVANELTLDKLLTAKSKSSSSLSPASSPRGGGSVVSPLRGSGFSSQYLATDIEYLHRISCDQTIHGDFTLEMAIRVNWMRARHLMLQGQMDYAMMYLDRTSKFLTLKVNSIQGPTTVKLVNCKVDNLITLDQVQKKLESLQRCQSLEEVHRLYESGHYEDVVQLLMPTLYQPQPKTKVSELGMSIPERPAQLLLLQDSLIKLKDYEQCLTCSEVALNEAVSQMSPCEAWSTTLSRLFACIDRSILECKDVLDKISQDKLSRLTHNIVKVLEASMNSSESSSEPPLATAKPWVILYRIIKHQEKNAELEDKTTETSDPIAPPSIDSPVPDPTSNNNVNSSSVISDVPVKNLSPSLKFLRTAHEHLGRRGWCCNNEGAFLLLKVEVLTKELAKPVVNAREELVRDLEQCFLCLYGHPSKKAKARGLLEHNSSQLPLTWSNSVVVFDYFKPPELPTFDSKANTISAEVQNLLRRITMVIPQQELEAISFESVQSFIEGGDEPVPKLPDHLIGVKRPVISEIFYLLADFYFKNKEFSKALKFYMHDVSVQPDRADTWAAMALARKSRLENKLNACEPKSEGPIQKLAVSALRCFKRALEIDGSNSSLWEEYGTLCYVLYSHASRQLNQFDKDEMSSDSRAALVQRRDEMLLLSERCFTSALGIEDGEAWLHHYILGKISEKLQKLPGIYLEHYQKSAKYLDDDISSYPRKISYYSPPDHSLEALEIYFRIHVSVLKLLFSKYPDVDVSVLEEHLQRALQG</sequence>
<dbReference type="InterPro" id="IPR033053">
    <property type="entry name" value="Hir3/CABIN1"/>
</dbReference>
<feature type="region of interest" description="Disordered" evidence="4">
    <location>
        <begin position="401"/>
        <end position="436"/>
    </location>
</feature>
<feature type="repeat" description="TPR" evidence="3">
    <location>
        <begin position="85"/>
        <end position="118"/>
    </location>
</feature>
<proteinExistence type="predicted"/>
<dbReference type="Proteomes" id="UP001159427">
    <property type="component" value="Unassembled WGS sequence"/>
</dbReference>
<dbReference type="InterPro" id="IPR019734">
    <property type="entry name" value="TPR_rpt"/>
</dbReference>
<dbReference type="Pfam" id="PF13414">
    <property type="entry name" value="TPR_11"/>
    <property type="match status" value="1"/>
</dbReference>
<feature type="compositionally biased region" description="Acidic residues" evidence="4">
    <location>
        <begin position="10"/>
        <end position="19"/>
    </location>
</feature>
<evidence type="ECO:0000256" key="4">
    <source>
        <dbReference type="SAM" id="MobiDB-lite"/>
    </source>
</evidence>
<feature type="region of interest" description="Disordered" evidence="4">
    <location>
        <begin position="1"/>
        <end position="27"/>
    </location>
</feature>
<dbReference type="PANTHER" id="PTHR15502:SF7">
    <property type="entry name" value="CALCINEURIN-BINDING PROTEIN CABIN-1"/>
    <property type="match status" value="1"/>
</dbReference>
<feature type="non-terminal residue" evidence="5">
    <location>
        <position position="1283"/>
    </location>
</feature>
<evidence type="ECO:0000256" key="2">
    <source>
        <dbReference type="ARBA" id="ARBA00023242"/>
    </source>
</evidence>
<feature type="region of interest" description="Disordered" evidence="4">
    <location>
        <begin position="545"/>
        <end position="564"/>
    </location>
</feature>
<feature type="region of interest" description="Disordered" evidence="4">
    <location>
        <begin position="832"/>
        <end position="867"/>
    </location>
</feature>
<evidence type="ECO:0008006" key="7">
    <source>
        <dbReference type="Google" id="ProtNLM"/>
    </source>
</evidence>
<keyword evidence="2" id="KW-0539">Nucleus</keyword>
<feature type="compositionally biased region" description="Low complexity" evidence="4">
    <location>
        <begin position="842"/>
        <end position="867"/>
    </location>
</feature>
<comment type="subcellular location">
    <subcellularLocation>
        <location evidence="1">Nucleus</location>
    </subcellularLocation>
</comment>
<reference evidence="5 6" key="1">
    <citation type="submission" date="2022-05" db="EMBL/GenBank/DDBJ databases">
        <authorList>
            <consortium name="Genoscope - CEA"/>
            <person name="William W."/>
        </authorList>
    </citation>
    <scope>NUCLEOTIDE SEQUENCE [LARGE SCALE GENOMIC DNA]</scope>
</reference>
<dbReference type="PROSITE" id="PS50005">
    <property type="entry name" value="TPR"/>
    <property type="match status" value="2"/>
</dbReference>
<feature type="compositionally biased region" description="Basic residues" evidence="4">
    <location>
        <begin position="368"/>
        <end position="378"/>
    </location>
</feature>
<keyword evidence="6" id="KW-1185">Reference proteome</keyword>
<protein>
    <recommendedName>
        <fullName evidence="7">Calcineurin-binding protein cabin-1</fullName>
    </recommendedName>
</protein>